<feature type="coiled-coil region" evidence="1">
    <location>
        <begin position="460"/>
        <end position="487"/>
    </location>
</feature>
<dbReference type="RefSeq" id="WP_048672027.1">
    <property type="nucleotide sequence ID" value="NZ_CBTJ020000032.1"/>
</dbReference>
<dbReference type="PANTHER" id="PTHR43861">
    <property type="entry name" value="TRANS-ACONITATE 2-METHYLTRANSFERASE-RELATED"/>
    <property type="match status" value="1"/>
</dbReference>
<dbReference type="Gene3D" id="3.40.50.150">
    <property type="entry name" value="Vaccinia Virus protein VP39"/>
    <property type="match status" value="1"/>
</dbReference>
<dbReference type="Pfam" id="PF13489">
    <property type="entry name" value="Methyltransf_23"/>
    <property type="match status" value="1"/>
</dbReference>
<sequence length="502" mass="55349">MGRGILSHHIYHRPLDLKGQDSLAKLARLVRPGSVVLDLGAGPGILGRHLVEQLGCTVDGVEYQQAAVEQAAHWYRRLECVDLEQIDLAEYFGDCHYEFIICADILEHLRWPANLLGQLPGLLAPNGQVLASVPNVAHAGLIAELLAGEFRYRPEGLLDATHLRFFTLRSLLRLLEEAGLQAVAVDAAICELHQSEFTERCLDALPPALIRALLGRPDALVYQFIVSANITGPVDESPGPLLRCPPPELRFACQLFWRLSGADYQADASSATWGQMGAERQSLTLPIPALAGPIQALRLDFADRPGLMRLYGLVLHDDAGQLLWRWDGHRESLATQPSRQLVIVESGLSSNEVVLFLAGEDPHLELPVPAVTLVGLQAGGQLAVEFSWPMSLDYLALVQHCIPRRDAETAQAVLSQQVEALQATNTHLTVRNNELTAAVATTSASNRELEAMLSTQSAGRIDLENQLNELRARIDAQAAEIHGLRRSWRERVWSGLRRHWRD</sequence>
<dbReference type="STRING" id="1400863.BN873_260020"/>
<evidence type="ECO:0000313" key="3">
    <source>
        <dbReference type="Proteomes" id="UP000035760"/>
    </source>
</evidence>
<comment type="caution">
    <text evidence="2">The sequence shown here is derived from an EMBL/GenBank/DDBJ whole genome shotgun (WGS) entry which is preliminary data.</text>
</comment>
<reference evidence="2" key="2">
    <citation type="submission" date="2014-03" db="EMBL/GenBank/DDBJ databases">
        <title>Candidatus Competibacter-lineage genomes retrieved from metagenomes reveal functional metabolic diversity.</title>
        <authorList>
            <person name="McIlroy S.J."/>
            <person name="Albertsen M."/>
            <person name="Andresen E.K."/>
            <person name="Saunders A.M."/>
            <person name="Kristiansen R."/>
            <person name="Stokholm-Bjerregaard M."/>
            <person name="Nielsen K.L."/>
            <person name="Nielsen P.H."/>
        </authorList>
    </citation>
    <scope>NUCLEOTIDE SEQUENCE</scope>
    <source>
        <strain evidence="2">Run_A_D11</strain>
    </source>
</reference>
<name>W6M6C8_9GAMM</name>
<dbReference type="EMBL" id="CBTJ020000032">
    <property type="protein sequence ID" value="CDI02164.1"/>
    <property type="molecule type" value="Genomic_DNA"/>
</dbReference>
<dbReference type="SUPFAM" id="SSF90257">
    <property type="entry name" value="Myosin rod fragments"/>
    <property type="match status" value="1"/>
</dbReference>
<protein>
    <recommendedName>
        <fullName evidence="4">Methyltransferase domain-containing protein</fullName>
    </recommendedName>
</protein>
<dbReference type="CDD" id="cd02440">
    <property type="entry name" value="AdoMet_MTases"/>
    <property type="match status" value="1"/>
</dbReference>
<reference evidence="2" key="1">
    <citation type="submission" date="2013-07" db="EMBL/GenBank/DDBJ databases">
        <authorList>
            <person name="McIlroy S."/>
        </authorList>
    </citation>
    <scope>NUCLEOTIDE SEQUENCE [LARGE SCALE GENOMIC DNA]</scope>
    <source>
        <strain evidence="2">Run_A_D11</strain>
    </source>
</reference>
<accession>W6M6C8</accession>
<gene>
    <name evidence="2" type="ORF">BN873_260020</name>
</gene>
<evidence type="ECO:0000313" key="2">
    <source>
        <dbReference type="EMBL" id="CDI02164.1"/>
    </source>
</evidence>
<keyword evidence="1" id="KW-0175">Coiled coil</keyword>
<dbReference type="OrthoDB" id="5123492at2"/>
<proteinExistence type="predicted"/>
<dbReference type="SUPFAM" id="SSF53335">
    <property type="entry name" value="S-adenosyl-L-methionine-dependent methyltransferases"/>
    <property type="match status" value="1"/>
</dbReference>
<keyword evidence="3" id="KW-1185">Reference proteome</keyword>
<dbReference type="InterPro" id="IPR029063">
    <property type="entry name" value="SAM-dependent_MTases_sf"/>
</dbReference>
<evidence type="ECO:0000256" key="1">
    <source>
        <dbReference type="SAM" id="Coils"/>
    </source>
</evidence>
<evidence type="ECO:0008006" key="4">
    <source>
        <dbReference type="Google" id="ProtNLM"/>
    </source>
</evidence>
<dbReference type="AlphaFoldDB" id="W6M6C8"/>
<organism evidence="2 3">
    <name type="scientific">Candidatus Competibacter denitrificans Run_A_D11</name>
    <dbReference type="NCBI Taxonomy" id="1400863"/>
    <lineage>
        <taxon>Bacteria</taxon>
        <taxon>Pseudomonadati</taxon>
        <taxon>Pseudomonadota</taxon>
        <taxon>Gammaproteobacteria</taxon>
        <taxon>Candidatus Competibacteraceae</taxon>
        <taxon>Candidatus Competibacter</taxon>
    </lineage>
</organism>
<dbReference type="Proteomes" id="UP000035760">
    <property type="component" value="Unassembled WGS sequence"/>
</dbReference>